<organism evidence="2 3">
    <name type="scientific">Sphingobacterium detergens</name>
    <dbReference type="NCBI Taxonomy" id="1145106"/>
    <lineage>
        <taxon>Bacteria</taxon>
        <taxon>Pseudomonadati</taxon>
        <taxon>Bacteroidota</taxon>
        <taxon>Sphingobacteriia</taxon>
        <taxon>Sphingobacteriales</taxon>
        <taxon>Sphingobacteriaceae</taxon>
        <taxon>Sphingobacterium</taxon>
    </lineage>
</organism>
<reference evidence="2 3" key="1">
    <citation type="submission" date="2018-09" db="EMBL/GenBank/DDBJ databases">
        <title>Genomic Encyclopedia of Type Strains, Phase III (KMG-III): the genomes of soil and plant-associated and newly described type strains.</title>
        <authorList>
            <person name="Whitman W."/>
        </authorList>
    </citation>
    <scope>NUCLEOTIDE SEQUENCE [LARGE SCALE GENOMIC DNA]</scope>
    <source>
        <strain evidence="2 3">CECT 7938</strain>
    </source>
</reference>
<dbReference type="AlphaFoldDB" id="A0A420B7S2"/>
<evidence type="ECO:0000313" key="2">
    <source>
        <dbReference type="EMBL" id="RKE52757.1"/>
    </source>
</evidence>
<gene>
    <name evidence="2" type="ORF">DFQ12_3003</name>
</gene>
<name>A0A420B7S2_SPHD1</name>
<feature type="region of interest" description="Disordered" evidence="1">
    <location>
        <begin position="14"/>
        <end position="52"/>
    </location>
</feature>
<sequence>MWSLILYFLFGIGQPSNSQPNPDHSTVQTMGIDDPTDGDGGDVGSVRPPKGK</sequence>
<comment type="caution">
    <text evidence="2">The sequence shown here is derived from an EMBL/GenBank/DDBJ whole genome shotgun (WGS) entry which is preliminary data.</text>
</comment>
<proteinExistence type="predicted"/>
<dbReference type="EMBL" id="RAPY01000002">
    <property type="protein sequence ID" value="RKE52757.1"/>
    <property type="molecule type" value="Genomic_DNA"/>
</dbReference>
<protein>
    <submittedName>
        <fullName evidence="2">Uncharacterized protein</fullName>
    </submittedName>
</protein>
<keyword evidence="3" id="KW-1185">Reference proteome</keyword>
<feature type="compositionally biased region" description="Polar residues" evidence="1">
    <location>
        <begin position="14"/>
        <end position="29"/>
    </location>
</feature>
<evidence type="ECO:0000313" key="3">
    <source>
        <dbReference type="Proteomes" id="UP000286246"/>
    </source>
</evidence>
<accession>A0A420B7S2</accession>
<evidence type="ECO:0000256" key="1">
    <source>
        <dbReference type="SAM" id="MobiDB-lite"/>
    </source>
</evidence>
<dbReference type="Proteomes" id="UP000286246">
    <property type="component" value="Unassembled WGS sequence"/>
</dbReference>
<dbReference type="RefSeq" id="WP_167457283.1">
    <property type="nucleotide sequence ID" value="NZ_RAPY01000002.1"/>
</dbReference>